<comment type="caution">
    <text evidence="1">The sequence shown here is derived from an EMBL/GenBank/DDBJ whole genome shotgun (WGS) entry which is preliminary data.</text>
</comment>
<dbReference type="AlphaFoldDB" id="A0A919PDW7"/>
<name>A0A919PDW7_9ACTN</name>
<keyword evidence="2" id="KW-1185">Reference proteome</keyword>
<evidence type="ECO:0000313" key="2">
    <source>
        <dbReference type="Proteomes" id="UP000660611"/>
    </source>
</evidence>
<reference evidence="1" key="1">
    <citation type="submission" date="2021-01" db="EMBL/GenBank/DDBJ databases">
        <title>Whole genome shotgun sequence of Dactylosporangium siamense NBRC 106093.</title>
        <authorList>
            <person name="Komaki H."/>
            <person name="Tamura T."/>
        </authorList>
    </citation>
    <scope>NUCLEOTIDE SEQUENCE</scope>
    <source>
        <strain evidence="1">NBRC 106093</strain>
    </source>
</reference>
<gene>
    <name evidence="1" type="ORF">Dsi01nite_010460</name>
</gene>
<dbReference type="Proteomes" id="UP000660611">
    <property type="component" value="Unassembled WGS sequence"/>
</dbReference>
<accession>A0A919PDW7</accession>
<protein>
    <submittedName>
        <fullName evidence="1">Uncharacterized protein</fullName>
    </submittedName>
</protein>
<proteinExistence type="predicted"/>
<evidence type="ECO:0000313" key="1">
    <source>
        <dbReference type="EMBL" id="GIG43005.1"/>
    </source>
</evidence>
<sequence length="106" mass="11025">MGDLLAVADDGRAAVALDHAGHVPLERRLPRRVEHVADGVEQDDRAVAGQVGGGERAGVPGHRRGETVAAGQVLDLVEHNGTTPELVQMFTVLVGESVAADHPARA</sequence>
<dbReference type="EMBL" id="BONQ01000018">
    <property type="protein sequence ID" value="GIG43005.1"/>
    <property type="molecule type" value="Genomic_DNA"/>
</dbReference>
<organism evidence="1 2">
    <name type="scientific">Dactylosporangium siamense</name>
    <dbReference type="NCBI Taxonomy" id="685454"/>
    <lineage>
        <taxon>Bacteria</taxon>
        <taxon>Bacillati</taxon>
        <taxon>Actinomycetota</taxon>
        <taxon>Actinomycetes</taxon>
        <taxon>Micromonosporales</taxon>
        <taxon>Micromonosporaceae</taxon>
        <taxon>Dactylosporangium</taxon>
    </lineage>
</organism>